<feature type="transmembrane region" description="Helical" evidence="1">
    <location>
        <begin position="6"/>
        <end position="26"/>
    </location>
</feature>
<accession>A0ABM9S5M7</accession>
<reference evidence="2 3" key="1">
    <citation type="submission" date="2015-03" db="EMBL/GenBank/DDBJ databases">
        <authorList>
            <consortium name="Pathogen Informatics"/>
            <person name="Murphy D."/>
        </authorList>
    </citation>
    <scope>NUCLEOTIDE SEQUENCE [LARGE SCALE GENOMIC DNA]</scope>
    <source>
        <strain evidence="2 3">IP05342</strain>
    </source>
</reference>
<dbReference type="Proteomes" id="UP000041601">
    <property type="component" value="Unassembled WGS sequence"/>
</dbReference>
<comment type="caution">
    <text evidence="2">The sequence shown here is derived from an EMBL/GenBank/DDBJ whole genome shotgun (WGS) entry which is preliminary data.</text>
</comment>
<sequence>MVIEIIAVTALGISLIPAGLLSYIWWRIIRG</sequence>
<keyword evidence="3" id="KW-1185">Reference proteome</keyword>
<evidence type="ECO:0000313" key="2">
    <source>
        <dbReference type="EMBL" id="CNE24935.1"/>
    </source>
</evidence>
<dbReference type="EMBL" id="CPXJ01000045">
    <property type="protein sequence ID" value="CNE24935.1"/>
    <property type="molecule type" value="Genomic_DNA"/>
</dbReference>
<gene>
    <name evidence="2" type="ORF">ERS137959_03348</name>
</gene>
<keyword evidence="1" id="KW-1133">Transmembrane helix</keyword>
<proteinExistence type="predicted"/>
<keyword evidence="1" id="KW-0812">Transmembrane</keyword>
<name>A0ABM9S5M7_YEREN</name>
<evidence type="ECO:0000256" key="1">
    <source>
        <dbReference type="SAM" id="Phobius"/>
    </source>
</evidence>
<organism evidence="2 3">
    <name type="scientific">Yersinia enterocolitica</name>
    <dbReference type="NCBI Taxonomy" id="630"/>
    <lineage>
        <taxon>Bacteria</taxon>
        <taxon>Pseudomonadati</taxon>
        <taxon>Pseudomonadota</taxon>
        <taxon>Gammaproteobacteria</taxon>
        <taxon>Enterobacterales</taxon>
        <taxon>Yersiniaceae</taxon>
        <taxon>Yersinia</taxon>
    </lineage>
</organism>
<evidence type="ECO:0000313" key="3">
    <source>
        <dbReference type="Proteomes" id="UP000041601"/>
    </source>
</evidence>
<keyword evidence="1" id="KW-0472">Membrane</keyword>
<protein>
    <submittedName>
        <fullName evidence="2">Uncharacterized protein</fullName>
    </submittedName>
</protein>